<dbReference type="EMBL" id="CARXXK010000003">
    <property type="protein sequence ID" value="CAI6361151.1"/>
    <property type="molecule type" value="Genomic_DNA"/>
</dbReference>
<dbReference type="PANTHER" id="PTHR13261:SF0">
    <property type="entry name" value="BRCA2 AND CDKN1A-INTERACTING PROTEIN"/>
    <property type="match status" value="1"/>
</dbReference>
<dbReference type="InterPro" id="IPR025602">
    <property type="entry name" value="BCP1_family"/>
</dbReference>
<comment type="caution">
    <text evidence="3">The sequence shown here is derived from an EMBL/GenBank/DDBJ whole genome shotgun (WGS) entry which is preliminary data.</text>
</comment>
<dbReference type="Pfam" id="PF13862">
    <property type="entry name" value="BCCIP"/>
    <property type="match status" value="1"/>
</dbReference>
<comment type="similarity">
    <text evidence="1">Belongs to the BCP1 family.</text>
</comment>
<gene>
    <name evidence="3" type="ORF">MEUPH1_LOCUS16364</name>
</gene>
<evidence type="ECO:0000313" key="3">
    <source>
        <dbReference type="EMBL" id="CAI6361151.1"/>
    </source>
</evidence>
<proteinExistence type="inferred from homology"/>
<organism evidence="3 4">
    <name type="scientific">Macrosiphum euphorbiae</name>
    <name type="common">potato aphid</name>
    <dbReference type="NCBI Taxonomy" id="13131"/>
    <lineage>
        <taxon>Eukaryota</taxon>
        <taxon>Metazoa</taxon>
        <taxon>Ecdysozoa</taxon>
        <taxon>Arthropoda</taxon>
        <taxon>Hexapoda</taxon>
        <taxon>Insecta</taxon>
        <taxon>Pterygota</taxon>
        <taxon>Neoptera</taxon>
        <taxon>Paraneoptera</taxon>
        <taxon>Hemiptera</taxon>
        <taxon>Sternorrhyncha</taxon>
        <taxon>Aphidomorpha</taxon>
        <taxon>Aphidoidea</taxon>
        <taxon>Aphididae</taxon>
        <taxon>Macrosiphini</taxon>
        <taxon>Macrosiphum</taxon>
    </lineage>
</organism>
<dbReference type="AlphaFoldDB" id="A0AAV0X0A0"/>
<sequence length="82" mass="9039">MEPARKQGALAEGFDPSRIGPDDLVTGLSTDVEFEGRSPEIEDFHRIKKLLQQLFLTAPVNLTDMTSLLLHPPKIGSVIIKV</sequence>
<dbReference type="Proteomes" id="UP001160148">
    <property type="component" value="Unassembled WGS sequence"/>
</dbReference>
<evidence type="ECO:0000313" key="4">
    <source>
        <dbReference type="Proteomes" id="UP001160148"/>
    </source>
</evidence>
<accession>A0AAV0X0A0</accession>
<feature type="region of interest" description="Disordered" evidence="2">
    <location>
        <begin position="1"/>
        <end position="21"/>
    </location>
</feature>
<name>A0AAV0X0A0_9HEMI</name>
<dbReference type="GO" id="GO:0005634">
    <property type="term" value="C:nucleus"/>
    <property type="evidence" value="ECO:0007669"/>
    <property type="project" value="TreeGrafter"/>
</dbReference>
<keyword evidence="4" id="KW-1185">Reference proteome</keyword>
<dbReference type="PANTHER" id="PTHR13261">
    <property type="entry name" value="BRCA2 AND CDKN1A INTERACTING PROTEIN"/>
    <property type="match status" value="1"/>
</dbReference>
<evidence type="ECO:0000256" key="1">
    <source>
        <dbReference type="ARBA" id="ARBA00006781"/>
    </source>
</evidence>
<protein>
    <submittedName>
        <fullName evidence="3">Uncharacterized protein</fullName>
    </submittedName>
</protein>
<evidence type="ECO:0000256" key="2">
    <source>
        <dbReference type="SAM" id="MobiDB-lite"/>
    </source>
</evidence>
<reference evidence="3 4" key="1">
    <citation type="submission" date="2023-01" db="EMBL/GenBank/DDBJ databases">
        <authorList>
            <person name="Whitehead M."/>
        </authorList>
    </citation>
    <scope>NUCLEOTIDE SEQUENCE [LARGE SCALE GENOMIC DNA]</scope>
</reference>